<protein>
    <recommendedName>
        <fullName evidence="4">Nicotinamide-nucleotide adenylyltransferase</fullName>
        <ecNumber evidence="4">2.7.7.1</ecNumber>
    </recommendedName>
    <alternativeName>
        <fullName evidence="4">NAD(+) diphosphorylase</fullName>
    </alternativeName>
    <alternativeName>
        <fullName evidence="4">NAD(+) pyrophosphorylase</fullName>
    </alternativeName>
    <alternativeName>
        <fullName evidence="4">NMN adenylyltransferase</fullName>
    </alternativeName>
</protein>
<keyword evidence="2 4" id="KW-0808">Transferase</keyword>
<dbReference type="AlphaFoldDB" id="B8D514"/>
<name>B8D514_DESA1</name>
<evidence type="ECO:0000256" key="1">
    <source>
        <dbReference type="ARBA" id="ARBA00010124"/>
    </source>
</evidence>
<dbReference type="GO" id="GO:0000309">
    <property type="term" value="F:nicotinamide-nucleotide adenylyltransferase activity"/>
    <property type="evidence" value="ECO:0007669"/>
    <property type="project" value="UniProtKB-UniRule"/>
</dbReference>
<keyword evidence="4" id="KW-0067">ATP-binding</keyword>
<dbReference type="RefSeq" id="WP_012608536.1">
    <property type="nucleotide sequence ID" value="NC_011766.1"/>
</dbReference>
<gene>
    <name evidence="6" type="ordered locus">DKAM_0869</name>
</gene>
<dbReference type="GeneID" id="7171008"/>
<evidence type="ECO:0000313" key="6">
    <source>
        <dbReference type="EMBL" id="ACL11195.1"/>
    </source>
</evidence>
<dbReference type="InterPro" id="IPR004821">
    <property type="entry name" value="Cyt_trans-like"/>
</dbReference>
<sequence>MRRALFIGRFQPFHNGHLHALRYILERFDEAVIAVAAAQYNYTADNPFTAGERVEMIKLGLGDLYSRCYVIPVDNISNNYLWPLHLLSYVPRVDTVFSNNRFVQELFKILGLETVETPVLPGVSDTMVRRLMAEDGDWESLVPSSVAEFIKRINGVERVGGLLKLSVRVQGERF</sequence>
<keyword evidence="4" id="KW-0547">Nucleotide-binding</keyword>
<dbReference type="PANTHER" id="PTHR21342:SF0">
    <property type="entry name" value="BIFUNCTIONAL NMN ADENYLYLTRANSFERASE_NUDIX HYDROLASE"/>
    <property type="match status" value="1"/>
</dbReference>
<dbReference type="NCBIfam" id="TIGR00125">
    <property type="entry name" value="cyt_tran_rel"/>
    <property type="match status" value="1"/>
</dbReference>
<dbReference type="HAMAP" id="MF_00243">
    <property type="entry name" value="NMN_adenylyltr"/>
    <property type="match status" value="1"/>
</dbReference>
<keyword evidence="4" id="KW-0963">Cytoplasm</keyword>
<dbReference type="STRING" id="490899.DKAM_0869"/>
<organism evidence="6 7">
    <name type="scientific">Desulfurococcus amylolyticus (strain DSM 18924 / JCM 16383 / VKM B-2413 / 1221n)</name>
    <name type="common">Desulfurococcus kamchatkensis</name>
    <dbReference type="NCBI Taxonomy" id="490899"/>
    <lineage>
        <taxon>Archaea</taxon>
        <taxon>Thermoproteota</taxon>
        <taxon>Thermoprotei</taxon>
        <taxon>Desulfurococcales</taxon>
        <taxon>Desulfurococcaceae</taxon>
        <taxon>Desulfurococcus</taxon>
    </lineage>
</organism>
<evidence type="ECO:0000256" key="3">
    <source>
        <dbReference type="ARBA" id="ARBA00022695"/>
    </source>
</evidence>
<comment type="catalytic activity">
    <reaction evidence="4">
        <text>beta-nicotinamide D-ribonucleotide + ATP + H(+) = diphosphate + NAD(+)</text>
        <dbReference type="Rhea" id="RHEA:21360"/>
        <dbReference type="ChEBI" id="CHEBI:14649"/>
        <dbReference type="ChEBI" id="CHEBI:15378"/>
        <dbReference type="ChEBI" id="CHEBI:30616"/>
        <dbReference type="ChEBI" id="CHEBI:33019"/>
        <dbReference type="ChEBI" id="CHEBI:57540"/>
        <dbReference type="EC" id="2.7.7.1"/>
    </reaction>
</comment>
<dbReference type="InterPro" id="IPR014729">
    <property type="entry name" value="Rossmann-like_a/b/a_fold"/>
</dbReference>
<evidence type="ECO:0000313" key="7">
    <source>
        <dbReference type="Proteomes" id="UP000006903"/>
    </source>
</evidence>
<keyword evidence="4" id="KW-0520">NAD</keyword>
<comment type="similarity">
    <text evidence="1 4">Belongs to the archaeal NMN adenylyltransferase family.</text>
</comment>
<dbReference type="KEGG" id="dka:DKAM_0869"/>
<dbReference type="GO" id="GO:0009435">
    <property type="term" value="P:NAD+ biosynthetic process"/>
    <property type="evidence" value="ECO:0007669"/>
    <property type="project" value="UniProtKB-UniRule"/>
</dbReference>
<feature type="domain" description="Cytidyltransferase-like" evidence="5">
    <location>
        <begin position="5"/>
        <end position="129"/>
    </location>
</feature>
<comment type="subcellular location">
    <subcellularLocation>
        <location evidence="4">Cytoplasm</location>
    </subcellularLocation>
</comment>
<dbReference type="SUPFAM" id="SSF52374">
    <property type="entry name" value="Nucleotidylyl transferase"/>
    <property type="match status" value="1"/>
</dbReference>
<keyword evidence="4" id="KW-0662">Pyridine nucleotide biosynthesis</keyword>
<keyword evidence="3 4" id="KW-0548">Nucleotidyltransferase</keyword>
<dbReference type="Pfam" id="PF01467">
    <property type="entry name" value="CTP_transf_like"/>
    <property type="match status" value="1"/>
</dbReference>
<dbReference type="InterPro" id="IPR006418">
    <property type="entry name" value="NMN_Atrans_arc"/>
</dbReference>
<evidence type="ECO:0000256" key="2">
    <source>
        <dbReference type="ARBA" id="ARBA00022679"/>
    </source>
</evidence>
<dbReference type="UniPathway" id="UPA00253">
    <property type="reaction ID" value="UER00600"/>
</dbReference>
<dbReference type="NCBIfam" id="NF002243">
    <property type="entry name" value="PRK01153.1"/>
    <property type="match status" value="1"/>
</dbReference>
<comment type="pathway">
    <text evidence="4">Cofactor biosynthesis; NAD(+) biosynthesis; NAD(+) from nicotinamide D-ribonucleotide: step 1/1.</text>
</comment>
<reference evidence="6 7" key="1">
    <citation type="journal article" date="2009" name="J. Bacteriol.">
        <title>Complete genome sequence of the anaerobic, protein-degrading hyperthermophilic crenarchaeon Desulfurococcus kamchatkensis.</title>
        <authorList>
            <person name="Ravin N.V."/>
            <person name="Mardanov A.V."/>
            <person name="Beletsky A.V."/>
            <person name="Kublanov I.V."/>
            <person name="Kolganova T.V."/>
            <person name="Lebedinsky A.V."/>
            <person name="Chernyh N.A."/>
            <person name="Bonch-Osmolovskaya E.A."/>
            <person name="Skryabin K.G."/>
        </authorList>
    </citation>
    <scope>NUCLEOTIDE SEQUENCE [LARGE SCALE GENOMIC DNA]</scope>
    <source>
        <strain evidence="7">DSM 18924 / JCM 16383 / VKM B-2413 / 1221n</strain>
    </source>
</reference>
<dbReference type="EMBL" id="CP001140">
    <property type="protein sequence ID" value="ACL11195.1"/>
    <property type="molecule type" value="Genomic_DNA"/>
</dbReference>
<dbReference type="Proteomes" id="UP000006903">
    <property type="component" value="Chromosome"/>
</dbReference>
<evidence type="ECO:0000259" key="5">
    <source>
        <dbReference type="Pfam" id="PF01467"/>
    </source>
</evidence>
<dbReference type="Gene3D" id="3.40.50.620">
    <property type="entry name" value="HUPs"/>
    <property type="match status" value="1"/>
</dbReference>
<accession>B8D514</accession>
<dbReference type="eggNOG" id="arCOG00972">
    <property type="taxonomic scope" value="Archaea"/>
</dbReference>
<dbReference type="PANTHER" id="PTHR21342">
    <property type="entry name" value="PHOSPHOPANTETHEINE ADENYLYLTRANSFERASE"/>
    <property type="match status" value="1"/>
</dbReference>
<dbReference type="EC" id="2.7.7.1" evidence="4"/>
<dbReference type="HOGENOM" id="CLU_108783_0_0_2"/>
<proteinExistence type="inferred from homology"/>
<dbReference type="GO" id="GO:0005737">
    <property type="term" value="C:cytoplasm"/>
    <property type="evidence" value="ECO:0007669"/>
    <property type="project" value="UniProtKB-SubCell"/>
</dbReference>
<evidence type="ECO:0000256" key="4">
    <source>
        <dbReference type="HAMAP-Rule" id="MF_00243"/>
    </source>
</evidence>
<dbReference type="GO" id="GO:0005524">
    <property type="term" value="F:ATP binding"/>
    <property type="evidence" value="ECO:0007669"/>
    <property type="project" value="UniProtKB-KW"/>
</dbReference>